<sequence>MFVYIKPKMIFVAYRSSGQNRSASAAPAWTTPPRIGSATACSTAPSCWATAARLAAHLARPDGDGDGLLGLASRRIAVAPTQTVEVALPARGGCVLQFD</sequence>
<reference evidence="2" key="1">
    <citation type="submission" date="2016-08" db="EMBL/GenBank/DDBJ databases">
        <authorList>
            <person name="Merda D."/>
            <person name="Briand M."/>
            <person name="Taghouti G."/>
            <person name="Carrere S."/>
            <person name="Gouzy J."/>
            <person name="Portier P."/>
            <person name="Jacques M.-A."/>
            <person name="Fischer-Le Saux M."/>
        </authorList>
    </citation>
    <scope>NUCLEOTIDE SEQUENCE [LARGE SCALE GENOMIC DNA]</scope>
    <source>
        <strain evidence="2">CFBP1156</strain>
    </source>
</reference>
<dbReference type="RefSeq" id="WP_104558905.1">
    <property type="nucleotide sequence ID" value="NZ_CP043476.1"/>
</dbReference>
<proteinExistence type="predicted"/>
<dbReference type="EMBL" id="MDEG01000024">
    <property type="protein sequence ID" value="PPU95678.1"/>
    <property type="molecule type" value="Genomic_DNA"/>
</dbReference>
<evidence type="ECO:0000313" key="1">
    <source>
        <dbReference type="EMBL" id="PPU95678.1"/>
    </source>
</evidence>
<comment type="caution">
    <text evidence="1">The sequence shown here is derived from an EMBL/GenBank/DDBJ whole genome shotgun (WGS) entry which is preliminary data.</text>
</comment>
<protein>
    <submittedName>
        <fullName evidence="1">Uncharacterized protein</fullName>
    </submittedName>
</protein>
<evidence type="ECO:0000313" key="2">
    <source>
        <dbReference type="Proteomes" id="UP000238261"/>
    </source>
</evidence>
<dbReference type="Proteomes" id="UP000238261">
    <property type="component" value="Unassembled WGS sequence"/>
</dbReference>
<organism evidence="1 2">
    <name type="scientific">Xanthomonas hyacinthi</name>
    <dbReference type="NCBI Taxonomy" id="56455"/>
    <lineage>
        <taxon>Bacteria</taxon>
        <taxon>Pseudomonadati</taxon>
        <taxon>Pseudomonadota</taxon>
        <taxon>Gammaproteobacteria</taxon>
        <taxon>Lysobacterales</taxon>
        <taxon>Lysobacteraceae</taxon>
        <taxon>Xanthomonas</taxon>
    </lineage>
</organism>
<keyword evidence="2" id="KW-1185">Reference proteome</keyword>
<name>A0A2S7ERD0_9XANT</name>
<dbReference type="AlphaFoldDB" id="A0A2S7ERD0"/>
<accession>A0A2S7ERD0</accession>
<gene>
    <name evidence="1" type="ORF">XhyaCFBP1156_18020</name>
</gene>